<evidence type="ECO:0000313" key="1">
    <source>
        <dbReference type="EMBL" id="VFU43203.1"/>
    </source>
</evidence>
<organism evidence="1">
    <name type="scientific">Salix viminalis</name>
    <name type="common">Common osier</name>
    <name type="synonym">Basket willow</name>
    <dbReference type="NCBI Taxonomy" id="40686"/>
    <lineage>
        <taxon>Eukaryota</taxon>
        <taxon>Viridiplantae</taxon>
        <taxon>Streptophyta</taxon>
        <taxon>Embryophyta</taxon>
        <taxon>Tracheophyta</taxon>
        <taxon>Spermatophyta</taxon>
        <taxon>Magnoliopsida</taxon>
        <taxon>eudicotyledons</taxon>
        <taxon>Gunneridae</taxon>
        <taxon>Pentapetalae</taxon>
        <taxon>rosids</taxon>
        <taxon>fabids</taxon>
        <taxon>Malpighiales</taxon>
        <taxon>Salicaceae</taxon>
        <taxon>Saliceae</taxon>
        <taxon>Salix</taxon>
    </lineage>
</organism>
<dbReference type="AlphaFoldDB" id="A0A6N2LQN3"/>
<protein>
    <submittedName>
        <fullName evidence="1">Uncharacterized protein</fullName>
    </submittedName>
</protein>
<dbReference type="EMBL" id="CAADRP010001596">
    <property type="protein sequence ID" value="VFU43203.1"/>
    <property type="molecule type" value="Genomic_DNA"/>
</dbReference>
<reference evidence="1" key="1">
    <citation type="submission" date="2019-03" db="EMBL/GenBank/DDBJ databases">
        <authorList>
            <person name="Mank J."/>
            <person name="Almeida P."/>
        </authorList>
    </citation>
    <scope>NUCLEOTIDE SEQUENCE</scope>
    <source>
        <strain evidence="1">78183</strain>
    </source>
</reference>
<proteinExistence type="predicted"/>
<gene>
    <name evidence="1" type="ORF">SVIM_LOCUS263061</name>
</gene>
<name>A0A6N2LQN3_SALVM</name>
<sequence length="105" mass="12089">MILNFMSCFSYNSIIISLPCCSDAYVANDHGFLNSSNHTLVFNHHQLCHLVKLNINEKEKDPLSLTSISVRRNLCVDTVKLFLGRRTSCKFIKKKSVLFTLLPRW</sequence>
<accession>A0A6N2LQN3</accession>